<dbReference type="AlphaFoldDB" id="A0A401ZYI8"/>
<dbReference type="Proteomes" id="UP000287352">
    <property type="component" value="Unassembled WGS sequence"/>
</dbReference>
<name>A0A401ZYI8_9CHLR</name>
<dbReference type="PANTHER" id="PTHR43806:SF11">
    <property type="entry name" value="CEREVISIN-RELATED"/>
    <property type="match status" value="1"/>
</dbReference>
<protein>
    <recommendedName>
        <fullName evidence="6">Peptidase S8/S53 domain-containing protein</fullName>
    </recommendedName>
</protein>
<dbReference type="GO" id="GO:0006508">
    <property type="term" value="P:proteolysis"/>
    <property type="evidence" value="ECO:0007669"/>
    <property type="project" value="UniProtKB-KW"/>
</dbReference>
<dbReference type="PANTHER" id="PTHR43806">
    <property type="entry name" value="PEPTIDASE S8"/>
    <property type="match status" value="1"/>
</dbReference>
<sequence length="544" mass="59980">MSRSSAEFMGVPDELYHWLPGEMVVVVRLPRLPLEDTQELLGEQIRTQLNLFLAPYRLTLESYGKAGRWRVTPSMPPVRRRSFLFGLQRKQPLMALFFHTRHLDNEVQDAVPMALSYLQGHLEHLAQTGLHVVSAMPNWLVTAAPQYYAQGGPALPPRPAPQLESATPAHILHGWRIKFVDQHISLDSKGAEDVLVAVLDTGQHPDRIRGAATRPELRRNWLLQRIANELRNEDGSFQIEYDRYPLTNDVCSGRDQAGDARYYVVPDHGLTVAGLVRDVAPRAQIRLIRILNDFGGGDLYALYAALTDLEREIVAGSIRRLVINLSLITLPDIRRLPYIWFDHRQWPTNQLMGAMRVLTHIEEGLRLLFESLAAHGVLIVAAAGNDSMLANQQGQAPRPPRAPARYESVLSVTAVNSSYAPANFANAASMPPNDAGVATFGGDGYGATGSDALPDAVRGIFISPTFPMGEANTTGWADWSGTSFATPIISALGAHLLSQGWSASNIIARFALGQERRSENLFGAPPDAPNLLANIIRVQQRFGL</sequence>
<feature type="domain" description="Peptidase S8/S53" evidence="6">
    <location>
        <begin position="193"/>
        <end position="498"/>
    </location>
</feature>
<keyword evidence="4 5" id="KW-0720">Serine protease</keyword>
<keyword evidence="3 5" id="KW-0378">Hydrolase</keyword>
<accession>A0A401ZYI8</accession>
<dbReference type="InterPro" id="IPR023828">
    <property type="entry name" value="Peptidase_S8_Ser-AS"/>
</dbReference>
<dbReference type="Gene3D" id="3.40.50.200">
    <property type="entry name" value="Peptidase S8/S53 domain"/>
    <property type="match status" value="1"/>
</dbReference>
<dbReference type="CDD" id="cd00306">
    <property type="entry name" value="Peptidases_S8_S53"/>
    <property type="match status" value="1"/>
</dbReference>
<comment type="caution">
    <text evidence="7">The sequence shown here is derived from an EMBL/GenBank/DDBJ whole genome shotgun (WGS) entry which is preliminary data.</text>
</comment>
<dbReference type="GO" id="GO:0004252">
    <property type="term" value="F:serine-type endopeptidase activity"/>
    <property type="evidence" value="ECO:0007669"/>
    <property type="project" value="UniProtKB-UniRule"/>
</dbReference>
<evidence type="ECO:0000313" key="7">
    <source>
        <dbReference type="EMBL" id="GCE11911.1"/>
    </source>
</evidence>
<feature type="active site" description="Charge relay system" evidence="5">
    <location>
        <position position="200"/>
    </location>
</feature>
<organism evidence="7 8">
    <name type="scientific">Tengunoibacter tsumagoiensis</name>
    <dbReference type="NCBI Taxonomy" id="2014871"/>
    <lineage>
        <taxon>Bacteria</taxon>
        <taxon>Bacillati</taxon>
        <taxon>Chloroflexota</taxon>
        <taxon>Ktedonobacteria</taxon>
        <taxon>Ktedonobacterales</taxon>
        <taxon>Dictyobacteraceae</taxon>
        <taxon>Tengunoibacter</taxon>
    </lineage>
</organism>
<gene>
    <name evidence="7" type="ORF">KTT_17700</name>
</gene>
<dbReference type="EMBL" id="BIFR01000001">
    <property type="protein sequence ID" value="GCE11911.1"/>
    <property type="molecule type" value="Genomic_DNA"/>
</dbReference>
<keyword evidence="8" id="KW-1185">Reference proteome</keyword>
<keyword evidence="2 5" id="KW-0645">Protease</keyword>
<dbReference type="SUPFAM" id="SSF52743">
    <property type="entry name" value="Subtilisin-like"/>
    <property type="match status" value="1"/>
</dbReference>
<dbReference type="InterPro" id="IPR050131">
    <property type="entry name" value="Peptidase_S8_subtilisin-like"/>
</dbReference>
<reference evidence="8" key="1">
    <citation type="submission" date="2018-12" db="EMBL/GenBank/DDBJ databases">
        <title>Tengunoibacter tsumagoiensis gen. nov., sp. nov., Dictyobacter kobayashii sp. nov., D. alpinus sp. nov., and D. joshuensis sp. nov. and description of Dictyobacteraceae fam. nov. within the order Ktedonobacterales isolated from Tengu-no-mugimeshi.</title>
        <authorList>
            <person name="Wang C.M."/>
            <person name="Zheng Y."/>
            <person name="Sakai Y."/>
            <person name="Toyoda A."/>
            <person name="Minakuchi Y."/>
            <person name="Abe K."/>
            <person name="Yokota A."/>
            <person name="Yabe S."/>
        </authorList>
    </citation>
    <scope>NUCLEOTIDE SEQUENCE [LARGE SCALE GENOMIC DNA]</scope>
    <source>
        <strain evidence="8">Uno3</strain>
    </source>
</reference>
<feature type="active site" description="Charge relay system" evidence="5">
    <location>
        <position position="268"/>
    </location>
</feature>
<proteinExistence type="inferred from homology"/>
<evidence type="ECO:0000256" key="5">
    <source>
        <dbReference type="PROSITE-ProRule" id="PRU01240"/>
    </source>
</evidence>
<dbReference type="PROSITE" id="PS51892">
    <property type="entry name" value="SUBTILASE"/>
    <property type="match status" value="1"/>
</dbReference>
<evidence type="ECO:0000256" key="3">
    <source>
        <dbReference type="ARBA" id="ARBA00022801"/>
    </source>
</evidence>
<dbReference type="Pfam" id="PF00082">
    <property type="entry name" value="Peptidase_S8"/>
    <property type="match status" value="1"/>
</dbReference>
<comment type="similarity">
    <text evidence="1 5">Belongs to the peptidase S8 family.</text>
</comment>
<dbReference type="RefSeq" id="WP_161975365.1">
    <property type="nucleotide sequence ID" value="NZ_BIFR01000001.1"/>
</dbReference>
<evidence type="ECO:0000256" key="4">
    <source>
        <dbReference type="ARBA" id="ARBA00022825"/>
    </source>
</evidence>
<evidence type="ECO:0000259" key="6">
    <source>
        <dbReference type="Pfam" id="PF00082"/>
    </source>
</evidence>
<evidence type="ECO:0000313" key="8">
    <source>
        <dbReference type="Proteomes" id="UP000287352"/>
    </source>
</evidence>
<evidence type="ECO:0000256" key="2">
    <source>
        <dbReference type="ARBA" id="ARBA00022670"/>
    </source>
</evidence>
<dbReference type="InterPro" id="IPR000209">
    <property type="entry name" value="Peptidase_S8/S53_dom"/>
</dbReference>
<dbReference type="InterPro" id="IPR036852">
    <property type="entry name" value="Peptidase_S8/S53_dom_sf"/>
</dbReference>
<evidence type="ECO:0000256" key="1">
    <source>
        <dbReference type="ARBA" id="ARBA00011073"/>
    </source>
</evidence>
<feature type="active site" description="Charge relay system" evidence="5">
    <location>
        <position position="483"/>
    </location>
</feature>
<dbReference type="PROSITE" id="PS00138">
    <property type="entry name" value="SUBTILASE_SER"/>
    <property type="match status" value="1"/>
</dbReference>